<dbReference type="Proteomes" id="UP001060215">
    <property type="component" value="Chromosome 13"/>
</dbReference>
<evidence type="ECO:0000313" key="2">
    <source>
        <dbReference type="Proteomes" id="UP001060215"/>
    </source>
</evidence>
<evidence type="ECO:0000313" key="1">
    <source>
        <dbReference type="EMBL" id="KAI7992716.1"/>
    </source>
</evidence>
<comment type="caution">
    <text evidence="1">The sequence shown here is derived from an EMBL/GenBank/DDBJ whole genome shotgun (WGS) entry which is preliminary data.</text>
</comment>
<proteinExistence type="predicted"/>
<protein>
    <submittedName>
        <fullName evidence="1">V-type proton ATPase subunit a2</fullName>
    </submittedName>
</protein>
<organism evidence="1 2">
    <name type="scientific">Camellia lanceoleosa</name>
    <dbReference type="NCBI Taxonomy" id="1840588"/>
    <lineage>
        <taxon>Eukaryota</taxon>
        <taxon>Viridiplantae</taxon>
        <taxon>Streptophyta</taxon>
        <taxon>Embryophyta</taxon>
        <taxon>Tracheophyta</taxon>
        <taxon>Spermatophyta</taxon>
        <taxon>Magnoliopsida</taxon>
        <taxon>eudicotyledons</taxon>
        <taxon>Gunneridae</taxon>
        <taxon>Pentapetalae</taxon>
        <taxon>asterids</taxon>
        <taxon>Ericales</taxon>
        <taxon>Theaceae</taxon>
        <taxon>Camellia</taxon>
    </lineage>
</organism>
<name>A0ACC0FXL3_9ERIC</name>
<sequence>MNEFDNDTAAETSSSCSGMSAYTKGTRKSSAASISSTTSTKARDTRRQRNKGKIRAGSLARATAAKSLDTPLLLEQEMTADSSKQVKLGFLTGLVPREKFMTFERIIFRATRGNVFMKQIVLEDSVIFPEDLRKQNQMLTEVSGRLSELKTTVDAGLMHHSNLLKTIGEQYEQWALLVMREKSIYHTLNMLSIDVTKKCLVGEGWSPAGGIPGVQGPPHMVVYNHFPVGQFGQVGLSFMGTTYIPSGKQPDWKHNPTSSAMGIGEGYMNNMNMVSSQRNSLNMAAPVQHLAPGSPLLPMPSPLAMFDVSPFQSAPDMSVQGRWSHVPASALHSIPLSLLLQQQEPGVLPSQWSPTFSSTTAISVTQDNGINKEEIFQADICCRGPNSMQVPNRLAGAYT</sequence>
<gene>
    <name evidence="1" type="ORF">LOK49_LG12G00458</name>
</gene>
<keyword evidence="2" id="KW-1185">Reference proteome</keyword>
<dbReference type="EMBL" id="CM045770">
    <property type="protein sequence ID" value="KAI7992716.1"/>
    <property type="molecule type" value="Genomic_DNA"/>
</dbReference>
<accession>A0ACC0FXL3</accession>
<reference evidence="1 2" key="1">
    <citation type="journal article" date="2022" name="Plant J.">
        <title>Chromosome-level genome of Camellia lanceoleosa provides a valuable resource for understanding genome evolution and self-incompatibility.</title>
        <authorList>
            <person name="Gong W."/>
            <person name="Xiao S."/>
            <person name="Wang L."/>
            <person name="Liao Z."/>
            <person name="Chang Y."/>
            <person name="Mo W."/>
            <person name="Hu G."/>
            <person name="Li W."/>
            <person name="Zhao G."/>
            <person name="Zhu H."/>
            <person name="Hu X."/>
            <person name="Ji K."/>
            <person name="Xiang X."/>
            <person name="Song Q."/>
            <person name="Yuan D."/>
            <person name="Jin S."/>
            <person name="Zhang L."/>
        </authorList>
    </citation>
    <scope>NUCLEOTIDE SEQUENCE [LARGE SCALE GENOMIC DNA]</scope>
    <source>
        <strain evidence="1">SQ_2022a</strain>
    </source>
</reference>